<reference evidence="2" key="1">
    <citation type="journal article" date="2022" name="Mol. Ecol. Resour.">
        <title>The genomes of chicory, endive, great burdock and yacon provide insights into Asteraceae palaeo-polyploidization history and plant inulin production.</title>
        <authorList>
            <person name="Fan W."/>
            <person name="Wang S."/>
            <person name="Wang H."/>
            <person name="Wang A."/>
            <person name="Jiang F."/>
            <person name="Liu H."/>
            <person name="Zhao H."/>
            <person name="Xu D."/>
            <person name="Zhang Y."/>
        </authorList>
    </citation>
    <scope>NUCLEOTIDE SEQUENCE [LARGE SCALE GENOMIC DNA]</scope>
    <source>
        <strain evidence="2">cv. Yunnan</strain>
    </source>
</reference>
<evidence type="ECO:0000313" key="2">
    <source>
        <dbReference type="Proteomes" id="UP001056120"/>
    </source>
</evidence>
<evidence type="ECO:0000313" key="1">
    <source>
        <dbReference type="EMBL" id="KAI3824127.1"/>
    </source>
</evidence>
<protein>
    <submittedName>
        <fullName evidence="1">Uncharacterized protein</fullName>
    </submittedName>
</protein>
<organism evidence="1 2">
    <name type="scientific">Smallanthus sonchifolius</name>
    <dbReference type="NCBI Taxonomy" id="185202"/>
    <lineage>
        <taxon>Eukaryota</taxon>
        <taxon>Viridiplantae</taxon>
        <taxon>Streptophyta</taxon>
        <taxon>Embryophyta</taxon>
        <taxon>Tracheophyta</taxon>
        <taxon>Spermatophyta</taxon>
        <taxon>Magnoliopsida</taxon>
        <taxon>eudicotyledons</taxon>
        <taxon>Gunneridae</taxon>
        <taxon>Pentapetalae</taxon>
        <taxon>asterids</taxon>
        <taxon>campanulids</taxon>
        <taxon>Asterales</taxon>
        <taxon>Asteraceae</taxon>
        <taxon>Asteroideae</taxon>
        <taxon>Heliantheae alliance</taxon>
        <taxon>Millerieae</taxon>
        <taxon>Smallanthus</taxon>
    </lineage>
</organism>
<accession>A0ACB9JVQ1</accession>
<proteinExistence type="predicted"/>
<dbReference type="Proteomes" id="UP001056120">
    <property type="component" value="Linkage Group LG02"/>
</dbReference>
<comment type="caution">
    <text evidence="1">The sequence shown here is derived from an EMBL/GenBank/DDBJ whole genome shotgun (WGS) entry which is preliminary data.</text>
</comment>
<name>A0ACB9JVQ1_9ASTR</name>
<dbReference type="EMBL" id="CM042019">
    <property type="protein sequence ID" value="KAI3824127.1"/>
    <property type="molecule type" value="Genomic_DNA"/>
</dbReference>
<sequence>MEVKRWKAKALVAKFSSVSEQTRTELLCELRLISKNDPESRALISEAGSIPYLSEILYSLSVVPKHKPSLAIAALLFTTHFHRNSSNLQPTVFPTLPVIGHLYLLKKPIYRTLATISANEGTV</sequence>
<keyword evidence="2" id="KW-1185">Reference proteome</keyword>
<reference evidence="1 2" key="2">
    <citation type="journal article" date="2022" name="Mol. Ecol. Resour.">
        <title>The genomes of chicory, endive, great burdock and yacon provide insights into Asteraceae paleo-polyploidization history and plant inulin production.</title>
        <authorList>
            <person name="Fan W."/>
            <person name="Wang S."/>
            <person name="Wang H."/>
            <person name="Wang A."/>
            <person name="Jiang F."/>
            <person name="Liu H."/>
            <person name="Zhao H."/>
            <person name="Xu D."/>
            <person name="Zhang Y."/>
        </authorList>
    </citation>
    <scope>NUCLEOTIDE SEQUENCE [LARGE SCALE GENOMIC DNA]</scope>
    <source>
        <strain evidence="2">cv. Yunnan</strain>
        <tissue evidence="1">Leaves</tissue>
    </source>
</reference>
<gene>
    <name evidence="1" type="ORF">L1987_05576</name>
</gene>